<evidence type="ECO:0000313" key="9">
    <source>
        <dbReference type="Proteomes" id="UP001465976"/>
    </source>
</evidence>
<keyword evidence="5" id="KW-0067">ATP-binding</keyword>
<comment type="caution">
    <text evidence="8">The sequence shown here is derived from an EMBL/GenBank/DDBJ whole genome shotgun (WGS) entry which is preliminary data.</text>
</comment>
<evidence type="ECO:0000256" key="2">
    <source>
        <dbReference type="ARBA" id="ARBA00022679"/>
    </source>
</evidence>
<dbReference type="EMBL" id="JBAHYK010001815">
    <property type="protein sequence ID" value="KAL0566682.1"/>
    <property type="molecule type" value="Genomic_DNA"/>
</dbReference>
<dbReference type="InterPro" id="IPR004166">
    <property type="entry name" value="a-kinase_dom"/>
</dbReference>
<dbReference type="CDD" id="cd04515">
    <property type="entry name" value="Alpha_kinase"/>
    <property type="match status" value="1"/>
</dbReference>
<dbReference type="InterPro" id="IPR011009">
    <property type="entry name" value="Kinase-like_dom_sf"/>
</dbReference>
<evidence type="ECO:0000256" key="5">
    <source>
        <dbReference type="ARBA" id="ARBA00022840"/>
    </source>
</evidence>
<feature type="domain" description="Alpha-type protein kinase" evidence="7">
    <location>
        <begin position="373"/>
        <end position="617"/>
    </location>
</feature>
<protein>
    <recommendedName>
        <fullName evidence="7">Alpha-type protein kinase domain-containing protein</fullName>
    </recommendedName>
</protein>
<dbReference type="PANTHER" id="PTHR45992">
    <property type="entry name" value="EUKARYOTIC ELONGATION FACTOR 2 KINASE-RELATED"/>
    <property type="match status" value="1"/>
</dbReference>
<dbReference type="InterPro" id="IPR051852">
    <property type="entry name" value="Alpha-type_PK"/>
</dbReference>
<evidence type="ECO:0000256" key="3">
    <source>
        <dbReference type="ARBA" id="ARBA00022741"/>
    </source>
</evidence>
<sequence>MANLPANSPALCVGEDPLVDGCSGRFPRKTEIGLCHKCAAIKQKPENTERYKTENFVVEQALPQCLGCGAVGANLVPPFCVGCQVEMSQTNNTQPMGPPQLAYPATGTKLTSPSPSAAVAAAQLNQMRQDFGSRMKAGKEKAAAQAGFESFDTTTSSGDILAFRNNKIGSTLSARTITVNCFAAANGKVLHEFPADMWTFNDTDMMDDVKAKFFELLCTRWEQSAPGKLQGDEVSLTWPDNYGIDLNVIHENIAKVYDLYINMPGFDKRNFASMQDRGKKNYNPNSKKGSVGQYLNFWLLINASKVEERYGCSLPARLGGAATRKRKFDNEDRTMAAPPSSKRPEPPVSVFRNSSALLTTRHASRSALSQNIDVKLVQGEYCMERNEIEYSNDQPLSACISITPLATGLEKTVFHGSLNASERYVFKRITDQTLNTLEDNNLALESEYKLLHIGQGLLTEFNSHCRNAGLDYTSDFLFSSAILAQEVVVDKPSLPSGLHSEELFSDATTNITWLLEPRRSTEVIKYSGTLAPVDRNTLPFMTMAAFAHYTYHAMDANLVLVDLQGSRTRDGVVLFDPMAHTSDGASCTDDLGPDGIAHFKENHTCNRICRGINLEPFNEEVIATAPAPTKRNGHNNRSRKRPSGAQRRTSERSRSRAESPLLSGDDDGTNSSGVTADPSHGG</sequence>
<dbReference type="PROSITE" id="PS51158">
    <property type="entry name" value="ALPHA_KINASE"/>
    <property type="match status" value="1"/>
</dbReference>
<keyword evidence="2" id="KW-0808">Transferase</keyword>
<dbReference type="Pfam" id="PF02816">
    <property type="entry name" value="Alpha_kinase"/>
    <property type="match status" value="1"/>
</dbReference>
<organism evidence="8 9">
    <name type="scientific">Marasmius crinis-equi</name>
    <dbReference type="NCBI Taxonomy" id="585013"/>
    <lineage>
        <taxon>Eukaryota</taxon>
        <taxon>Fungi</taxon>
        <taxon>Dikarya</taxon>
        <taxon>Basidiomycota</taxon>
        <taxon>Agaricomycotina</taxon>
        <taxon>Agaricomycetes</taxon>
        <taxon>Agaricomycetidae</taxon>
        <taxon>Agaricales</taxon>
        <taxon>Marasmiineae</taxon>
        <taxon>Marasmiaceae</taxon>
        <taxon>Marasmius</taxon>
    </lineage>
</organism>
<keyword evidence="4" id="KW-0418">Kinase</keyword>
<name>A0ABR3EUU5_9AGAR</name>
<keyword evidence="9" id="KW-1185">Reference proteome</keyword>
<keyword evidence="1" id="KW-0723">Serine/threonine-protein kinase</keyword>
<feature type="compositionally biased region" description="Basic and acidic residues" evidence="6">
    <location>
        <begin position="648"/>
        <end position="657"/>
    </location>
</feature>
<dbReference type="SMART" id="SM00811">
    <property type="entry name" value="Alpha_kinase"/>
    <property type="match status" value="1"/>
</dbReference>
<evidence type="ECO:0000256" key="6">
    <source>
        <dbReference type="SAM" id="MobiDB-lite"/>
    </source>
</evidence>
<keyword evidence="3" id="KW-0547">Nucleotide-binding</keyword>
<dbReference type="Proteomes" id="UP001465976">
    <property type="component" value="Unassembled WGS sequence"/>
</dbReference>
<proteinExistence type="predicted"/>
<feature type="compositionally biased region" description="Basic residues" evidence="6">
    <location>
        <begin position="631"/>
        <end position="642"/>
    </location>
</feature>
<feature type="region of interest" description="Disordered" evidence="6">
    <location>
        <begin position="624"/>
        <end position="682"/>
    </location>
</feature>
<evidence type="ECO:0000256" key="1">
    <source>
        <dbReference type="ARBA" id="ARBA00022527"/>
    </source>
</evidence>
<evidence type="ECO:0000259" key="7">
    <source>
        <dbReference type="PROSITE" id="PS51158"/>
    </source>
</evidence>
<dbReference type="Gene3D" id="3.20.200.10">
    <property type="entry name" value="MHCK/EF2 kinase"/>
    <property type="match status" value="1"/>
</dbReference>
<feature type="region of interest" description="Disordered" evidence="6">
    <location>
        <begin position="324"/>
        <end position="348"/>
    </location>
</feature>
<gene>
    <name evidence="8" type="ORF">V5O48_015326</name>
</gene>
<accession>A0ABR3EUU5</accession>
<evidence type="ECO:0000256" key="4">
    <source>
        <dbReference type="ARBA" id="ARBA00022777"/>
    </source>
</evidence>
<evidence type="ECO:0000313" key="8">
    <source>
        <dbReference type="EMBL" id="KAL0566682.1"/>
    </source>
</evidence>
<reference evidence="8 9" key="1">
    <citation type="submission" date="2024-02" db="EMBL/GenBank/DDBJ databases">
        <title>A draft genome for the cacao thread blight pathogen Marasmius crinis-equi.</title>
        <authorList>
            <person name="Cohen S.P."/>
            <person name="Baruah I.K."/>
            <person name="Amoako-Attah I."/>
            <person name="Bukari Y."/>
            <person name="Meinhardt L.W."/>
            <person name="Bailey B.A."/>
        </authorList>
    </citation>
    <scope>NUCLEOTIDE SEQUENCE [LARGE SCALE GENOMIC DNA]</scope>
    <source>
        <strain evidence="8 9">GH-76</strain>
    </source>
</reference>
<dbReference type="SUPFAM" id="SSF56112">
    <property type="entry name" value="Protein kinase-like (PK-like)"/>
    <property type="match status" value="1"/>
</dbReference>